<organism evidence="1 2">
    <name type="scientific">Pseudosulfitobacter pseudonitzschiae</name>
    <dbReference type="NCBI Taxonomy" id="1402135"/>
    <lineage>
        <taxon>Bacteria</taxon>
        <taxon>Pseudomonadati</taxon>
        <taxon>Pseudomonadota</taxon>
        <taxon>Alphaproteobacteria</taxon>
        <taxon>Rhodobacterales</taxon>
        <taxon>Roseobacteraceae</taxon>
        <taxon>Pseudosulfitobacter</taxon>
    </lineage>
</organism>
<evidence type="ECO:0000313" key="2">
    <source>
        <dbReference type="Proteomes" id="UP000199754"/>
    </source>
</evidence>
<proteinExistence type="predicted"/>
<accession>A0A221JYT1</accession>
<dbReference type="KEGG" id="spse:SULPSESMR1_00962"/>
<dbReference type="EMBL" id="CP022415">
    <property type="protein sequence ID" value="ASM71790.1"/>
    <property type="molecule type" value="Genomic_DNA"/>
</dbReference>
<sequence>MGDDNDFYSAVQDGTNASNFNNPTVFASKVHGHDVLNGHGGDGALTGDNFVAPDDALITA</sequence>
<dbReference type="RefSeq" id="WP_089419787.1">
    <property type="nucleotide sequence ID" value="NZ_CP022415.1"/>
</dbReference>
<keyword evidence="2" id="KW-1185">Reference proteome</keyword>
<protein>
    <submittedName>
        <fullName evidence="1">Uncharacterized protein</fullName>
    </submittedName>
</protein>
<dbReference type="AlphaFoldDB" id="A0A221JYT1"/>
<reference evidence="1 2" key="1">
    <citation type="submission" date="2017-07" db="EMBL/GenBank/DDBJ databases">
        <title>Genome Sequence of Sulfitobacter pseudonitzschiae Strain SMR1 Isolated from a culture of the Diatom Skeletonema marinoi.</title>
        <authorList>
            <person name="Topel M."/>
            <person name="Pinder M.I.M."/>
            <person name="Johansson O.N."/>
            <person name="Kourtchenko O."/>
            <person name="Godhe A."/>
            <person name="Clarke A.K."/>
        </authorList>
    </citation>
    <scope>NUCLEOTIDE SEQUENCE [LARGE SCALE GENOMIC DNA]</scope>
    <source>
        <strain evidence="1 2">SMR1</strain>
    </source>
</reference>
<gene>
    <name evidence="1" type="ORF">SULPSESMR1_00962</name>
</gene>
<dbReference type="Proteomes" id="UP000199754">
    <property type="component" value="Chromosome"/>
</dbReference>
<name>A0A221JYT1_9RHOB</name>
<evidence type="ECO:0000313" key="1">
    <source>
        <dbReference type="EMBL" id="ASM71790.1"/>
    </source>
</evidence>